<sequence>MITEKIDSALSAVFEHFYSYMPEFEDGEEPEKYAVYNLSYRDTFYSSGRANIRQYALSVSVFSPQADIELYDKTQAAIENAGGVFTGTTDLSQFDVYPNRKILVMEFTLYEERT</sequence>
<proteinExistence type="predicted"/>
<evidence type="ECO:0000313" key="2">
    <source>
        <dbReference type="Proteomes" id="UP000005326"/>
    </source>
</evidence>
<protein>
    <submittedName>
        <fullName evidence="1">Uncharacterized protein</fullName>
    </submittedName>
</protein>
<reference evidence="1" key="2">
    <citation type="submission" date="2014-06" db="EMBL/GenBank/DDBJ databases">
        <title>Draft genome sequence of Eubacterium siraeum (DSM 15702).</title>
        <authorList>
            <person name="Sudarsanam P."/>
            <person name="Ley R."/>
            <person name="Guruge J."/>
            <person name="Turnbaugh P.J."/>
            <person name="Mahowald M."/>
            <person name="Liep D."/>
            <person name="Gordon J."/>
        </authorList>
    </citation>
    <scope>NUCLEOTIDE SEQUENCE</scope>
    <source>
        <strain evidence="1">DSM 15702</strain>
    </source>
</reference>
<dbReference type="AlphaFoldDB" id="B0MKU3"/>
<organism evidence="1 2">
    <name type="scientific">[Eubacterium] siraeum DSM 15702</name>
    <dbReference type="NCBI Taxonomy" id="428128"/>
    <lineage>
        <taxon>Bacteria</taxon>
        <taxon>Bacillati</taxon>
        <taxon>Bacillota</taxon>
        <taxon>Clostridia</taxon>
        <taxon>Eubacteriales</taxon>
        <taxon>Oscillospiraceae</taxon>
        <taxon>Oscillospiraceae incertae sedis</taxon>
    </lineage>
</organism>
<gene>
    <name evidence="1" type="ORF">EUBSIR_00436</name>
</gene>
<dbReference type="EMBL" id="ABCA03000033">
    <property type="protein sequence ID" value="EDS01638.1"/>
    <property type="molecule type" value="Genomic_DNA"/>
</dbReference>
<keyword evidence="2" id="KW-1185">Reference proteome</keyword>
<accession>B0MKU3</accession>
<evidence type="ECO:0000313" key="1">
    <source>
        <dbReference type="EMBL" id="EDS01638.1"/>
    </source>
</evidence>
<dbReference type="Proteomes" id="UP000005326">
    <property type="component" value="Unassembled WGS sequence"/>
</dbReference>
<reference evidence="1" key="1">
    <citation type="submission" date="2007-10" db="EMBL/GenBank/DDBJ databases">
        <authorList>
            <person name="Fulton L."/>
            <person name="Clifton S."/>
            <person name="Fulton B."/>
            <person name="Xu J."/>
            <person name="Minx P."/>
            <person name="Pepin K.H."/>
            <person name="Johnson M."/>
            <person name="Thiruvilangam P."/>
            <person name="Bhonagiri V."/>
            <person name="Nash W.E."/>
            <person name="Mardis E.R."/>
            <person name="Wilson R.K."/>
        </authorList>
    </citation>
    <scope>NUCLEOTIDE SEQUENCE [LARGE SCALE GENOMIC DNA]</scope>
    <source>
        <strain evidence="1">DSM 15702</strain>
    </source>
</reference>
<comment type="caution">
    <text evidence="1">The sequence shown here is derived from an EMBL/GenBank/DDBJ whole genome shotgun (WGS) entry which is preliminary data.</text>
</comment>
<name>B0MKU3_9FIRM</name>